<evidence type="ECO:0000313" key="4">
    <source>
        <dbReference type="EMBL" id="MBC6489386.1"/>
    </source>
</evidence>
<dbReference type="NCBIfam" id="NF003843">
    <property type="entry name" value="PRK05422.1"/>
    <property type="match status" value="1"/>
</dbReference>
<comment type="function">
    <text evidence="3">Required for rescue of stalled ribosomes mediated by trans-translation. Binds to transfer-messenger RNA (tmRNA), required for stable association of tmRNA with ribosomes. tmRNA and SmpB together mimic tRNA shape, replacing the anticodon stem-loop with SmpB. tmRNA is encoded by the ssrA gene; the 2 termini fold to resemble tRNA(Ala) and it encodes a 'tag peptide', a short internal open reading frame. During trans-translation Ala-aminoacylated tmRNA acts like a tRNA, entering the A-site of stalled ribosomes, displacing the stalled mRNA. The ribosome then switches to translate the ORF on the tmRNA; the nascent peptide is terminated with the 'tag peptide' encoded by the tmRNA and targeted for degradation. The ribosome is freed to recommence translation, which seems to be the essential function of trans-translation.</text>
</comment>
<dbReference type="Gene3D" id="2.40.280.10">
    <property type="match status" value="1"/>
</dbReference>
<dbReference type="HAMAP" id="MF_00023">
    <property type="entry name" value="SmpB"/>
    <property type="match status" value="1"/>
</dbReference>
<evidence type="ECO:0000256" key="2">
    <source>
        <dbReference type="ARBA" id="ARBA00022884"/>
    </source>
</evidence>
<dbReference type="CDD" id="cd09294">
    <property type="entry name" value="SmpB"/>
    <property type="match status" value="1"/>
</dbReference>
<comment type="similarity">
    <text evidence="3">Belongs to the SmpB family.</text>
</comment>
<sequence length="145" mass="17106">MVELKNRSAFHEYYFESTYIAGIVLVGTEVKAIRAGKVSFNDSYCQFHKGELFVKNMHISEYAFGTTQRHEPMQERKLLLHKKELKKLEAKIKEKGYTLVPLRIFFTDKNLVKIEIGLGKGKKVHDKRESIKKREVERDIKRYLK</sequence>
<organism evidence="4 5">
    <name type="scientific">Flavihumibacter stibioxidans</name>
    <dbReference type="NCBI Taxonomy" id="1834163"/>
    <lineage>
        <taxon>Bacteria</taxon>
        <taxon>Pseudomonadati</taxon>
        <taxon>Bacteroidota</taxon>
        <taxon>Chitinophagia</taxon>
        <taxon>Chitinophagales</taxon>
        <taxon>Chitinophagaceae</taxon>
        <taxon>Flavihumibacter</taxon>
    </lineage>
</organism>
<dbReference type="RefSeq" id="WP_187255933.1">
    <property type="nucleotide sequence ID" value="NZ_JBHULF010000006.1"/>
</dbReference>
<evidence type="ECO:0000256" key="1">
    <source>
        <dbReference type="ARBA" id="ARBA00022490"/>
    </source>
</evidence>
<keyword evidence="1 3" id="KW-0963">Cytoplasm</keyword>
<proteinExistence type="inferred from homology"/>
<dbReference type="InterPro" id="IPR020081">
    <property type="entry name" value="SsrA-bd_prot_CS"/>
</dbReference>
<comment type="caution">
    <text evidence="4">The sequence shown here is derived from an EMBL/GenBank/DDBJ whole genome shotgun (WGS) entry which is preliminary data.</text>
</comment>
<dbReference type="PANTHER" id="PTHR30308:SF2">
    <property type="entry name" value="SSRA-BINDING PROTEIN"/>
    <property type="match status" value="1"/>
</dbReference>
<accession>A0ABR7M375</accession>
<dbReference type="InterPro" id="IPR023620">
    <property type="entry name" value="SmpB"/>
</dbReference>
<evidence type="ECO:0000256" key="3">
    <source>
        <dbReference type="HAMAP-Rule" id="MF_00023"/>
    </source>
</evidence>
<protein>
    <recommendedName>
        <fullName evidence="3">SsrA-binding protein</fullName>
    </recommendedName>
    <alternativeName>
        <fullName evidence="3">Small protein B</fullName>
    </alternativeName>
</protein>
<keyword evidence="2 3" id="KW-0694">RNA-binding</keyword>
<keyword evidence="5" id="KW-1185">Reference proteome</keyword>
<evidence type="ECO:0000313" key="5">
    <source>
        <dbReference type="Proteomes" id="UP000765802"/>
    </source>
</evidence>
<gene>
    <name evidence="3" type="primary">smpB</name>
    <name evidence="4" type="ORF">BC349_00270</name>
</gene>
<dbReference type="Proteomes" id="UP000765802">
    <property type="component" value="Unassembled WGS sequence"/>
</dbReference>
<dbReference type="EMBL" id="MBUA01000001">
    <property type="protein sequence ID" value="MBC6489386.1"/>
    <property type="molecule type" value="Genomic_DNA"/>
</dbReference>
<dbReference type="InterPro" id="IPR000037">
    <property type="entry name" value="SsrA-bd_prot"/>
</dbReference>
<dbReference type="NCBIfam" id="TIGR00086">
    <property type="entry name" value="smpB"/>
    <property type="match status" value="1"/>
</dbReference>
<dbReference type="Pfam" id="PF01668">
    <property type="entry name" value="SmpB"/>
    <property type="match status" value="1"/>
</dbReference>
<reference evidence="4 5" key="1">
    <citation type="submission" date="2016-07" db="EMBL/GenBank/DDBJ databases">
        <title>Genome analysis of Flavihumibacter stibioxidans YS-17.</title>
        <authorList>
            <person name="Shi K."/>
            <person name="Han Y."/>
            <person name="Wang G."/>
        </authorList>
    </citation>
    <scope>NUCLEOTIDE SEQUENCE [LARGE SCALE GENOMIC DNA]</scope>
    <source>
        <strain evidence="4 5">YS-17</strain>
    </source>
</reference>
<dbReference type="SUPFAM" id="SSF74982">
    <property type="entry name" value="Small protein B (SmpB)"/>
    <property type="match status" value="1"/>
</dbReference>
<dbReference type="PROSITE" id="PS01317">
    <property type="entry name" value="SSRP"/>
    <property type="match status" value="1"/>
</dbReference>
<comment type="subcellular location">
    <subcellularLocation>
        <location evidence="3">Cytoplasm</location>
    </subcellularLocation>
    <text evidence="3">The tmRNA-SmpB complex associates with stalled 70S ribosomes.</text>
</comment>
<name>A0ABR7M375_9BACT</name>
<dbReference type="PANTHER" id="PTHR30308">
    <property type="entry name" value="TMRNA-BINDING COMPONENT OF TRANS-TRANSLATION TAGGING COMPLEX"/>
    <property type="match status" value="1"/>
</dbReference>